<dbReference type="InterPro" id="IPR004147">
    <property type="entry name" value="ABC1_dom"/>
</dbReference>
<dbReference type="Pfam" id="PF03109">
    <property type="entry name" value="ABC1"/>
    <property type="match status" value="1"/>
</dbReference>
<organism evidence="11">
    <name type="scientific">marine metagenome</name>
    <dbReference type="NCBI Taxonomy" id="408172"/>
    <lineage>
        <taxon>unclassified sequences</taxon>
        <taxon>metagenomes</taxon>
        <taxon>ecological metagenomes</taxon>
    </lineage>
</organism>
<dbReference type="InterPro" id="IPR010232">
    <property type="entry name" value="UbiB"/>
</dbReference>
<keyword evidence="5" id="KW-0831">Ubiquinone biosynthesis</keyword>
<feature type="transmembrane region" description="Helical" evidence="9">
    <location>
        <begin position="491"/>
        <end position="509"/>
    </location>
</feature>
<dbReference type="SUPFAM" id="SSF56112">
    <property type="entry name" value="Protein kinase-like (PK-like)"/>
    <property type="match status" value="1"/>
</dbReference>
<reference evidence="11" key="1">
    <citation type="submission" date="2018-05" db="EMBL/GenBank/DDBJ databases">
        <authorList>
            <person name="Lanie J.A."/>
            <person name="Ng W.-L."/>
            <person name="Kazmierczak K.M."/>
            <person name="Andrzejewski T.M."/>
            <person name="Davidsen T.M."/>
            <person name="Wayne K.J."/>
            <person name="Tettelin H."/>
            <person name="Glass J.I."/>
            <person name="Rusch D."/>
            <person name="Podicherti R."/>
            <person name="Tsui H.-C.T."/>
            <person name="Winkler M.E."/>
        </authorList>
    </citation>
    <scope>NUCLEOTIDE SEQUENCE</scope>
</reference>
<dbReference type="PANTHER" id="PTHR10566">
    <property type="entry name" value="CHAPERONE-ACTIVITY OF BC1 COMPLEX CABC1 -RELATED"/>
    <property type="match status" value="1"/>
</dbReference>
<dbReference type="InterPro" id="IPR011009">
    <property type="entry name" value="Kinase-like_dom_sf"/>
</dbReference>
<evidence type="ECO:0000256" key="1">
    <source>
        <dbReference type="ARBA" id="ARBA00005020"/>
    </source>
</evidence>
<proteinExistence type="inferred from homology"/>
<dbReference type="GO" id="GO:0006744">
    <property type="term" value="P:ubiquinone biosynthetic process"/>
    <property type="evidence" value="ECO:0007669"/>
    <property type="project" value="UniProtKB-UniPathway"/>
</dbReference>
<accession>A0A381V817</accession>
<keyword evidence="4" id="KW-0997">Cell inner membrane</keyword>
<evidence type="ECO:0000256" key="4">
    <source>
        <dbReference type="ARBA" id="ARBA00022519"/>
    </source>
</evidence>
<name>A0A381V817_9ZZZZ</name>
<dbReference type="GO" id="GO:0004672">
    <property type="term" value="F:protein kinase activity"/>
    <property type="evidence" value="ECO:0007669"/>
    <property type="project" value="InterPro"/>
</dbReference>
<protein>
    <recommendedName>
        <fullName evidence="10">Protein kinase domain-containing protein</fullName>
    </recommendedName>
</protein>
<dbReference type="InterPro" id="IPR000719">
    <property type="entry name" value="Prot_kinase_dom"/>
</dbReference>
<comment type="pathway">
    <text evidence="1">Cofactor biosynthesis; ubiquinone biosynthesis [regulation].</text>
</comment>
<evidence type="ECO:0000256" key="8">
    <source>
        <dbReference type="ARBA" id="ARBA00023136"/>
    </source>
</evidence>
<dbReference type="EMBL" id="UINC01008106">
    <property type="protein sequence ID" value="SVA36536.1"/>
    <property type="molecule type" value="Genomic_DNA"/>
</dbReference>
<keyword evidence="7 9" id="KW-1133">Transmembrane helix</keyword>
<evidence type="ECO:0000256" key="3">
    <source>
        <dbReference type="ARBA" id="ARBA00022475"/>
    </source>
</evidence>
<evidence type="ECO:0000256" key="6">
    <source>
        <dbReference type="ARBA" id="ARBA00022692"/>
    </source>
</evidence>
<dbReference type="GO" id="GO:0005524">
    <property type="term" value="F:ATP binding"/>
    <property type="evidence" value="ECO:0007669"/>
    <property type="project" value="InterPro"/>
</dbReference>
<sequence>MHILLKARLDVLLDDRYKSNLVSFLLLISPWKLYSLDQPRGERIRKALEEAGTIFIKFGQLLSTRPDLIPSDIAQSLHKLQDDIAAFPTSLAKEIIETELNSKLEELFTHFDESPMAAASIAQVYSATLAETGQKVAIKVVRPGIDKEIDRDISLMKKLAQRAEKHSLDARRLRLLELVEEYEAVIKTELDMRVEASNMRQTKRNFKGNSLLYVPEVYLEYSTEKVLVMEKISGIPVDDLSSLKEKEIDLKLLSERGVEIFLKQVFVDNFFHADMHPGNIFINSDEPTNPSYIAVDYAIVGSLDEEEQIQIGRMLLSVIGRNFIEISNILIDSGWVDPKTRAADLERTIRSACEPMFEQPLEKIKFGELLLYIFDSARRFNLHMQPSLMLLQKTLINIEGLGKQLYPKLDFWSIAKPFLQEWTSDRYNPKKLEAWARKNAGVWLEKARKLPEVAENVLDQINKIEDYQKESEIRHKELITTLKKERRGTRILIFISLIAFLSLFVSWTIN</sequence>
<gene>
    <name evidence="11" type="ORF">METZ01_LOCUS89390</name>
</gene>
<keyword evidence="8 9" id="KW-0472">Membrane</keyword>
<keyword evidence="6 9" id="KW-0812">Transmembrane</keyword>
<dbReference type="InterPro" id="IPR050154">
    <property type="entry name" value="UbiB_kinase"/>
</dbReference>
<dbReference type="PANTHER" id="PTHR10566:SF113">
    <property type="entry name" value="PROTEIN ACTIVITY OF BC1 COMPLEX KINASE 7, CHLOROPLASTIC"/>
    <property type="match status" value="1"/>
</dbReference>
<comment type="similarity">
    <text evidence="2">Belongs to the protein kinase superfamily. ADCK protein kinase family.</text>
</comment>
<evidence type="ECO:0000259" key="10">
    <source>
        <dbReference type="PROSITE" id="PS50011"/>
    </source>
</evidence>
<evidence type="ECO:0000256" key="7">
    <source>
        <dbReference type="ARBA" id="ARBA00022989"/>
    </source>
</evidence>
<dbReference type="PROSITE" id="PS50011">
    <property type="entry name" value="PROTEIN_KINASE_DOM"/>
    <property type="match status" value="1"/>
</dbReference>
<keyword evidence="3" id="KW-1003">Cell membrane</keyword>
<feature type="domain" description="Protein kinase" evidence="10">
    <location>
        <begin position="110"/>
        <end position="495"/>
    </location>
</feature>
<dbReference type="NCBIfam" id="TIGR01982">
    <property type="entry name" value="UbiB"/>
    <property type="match status" value="1"/>
</dbReference>
<dbReference type="AlphaFoldDB" id="A0A381V817"/>
<evidence type="ECO:0000256" key="5">
    <source>
        <dbReference type="ARBA" id="ARBA00022688"/>
    </source>
</evidence>
<evidence type="ECO:0000313" key="11">
    <source>
        <dbReference type="EMBL" id="SVA36536.1"/>
    </source>
</evidence>
<evidence type="ECO:0000256" key="2">
    <source>
        <dbReference type="ARBA" id="ARBA00009670"/>
    </source>
</evidence>
<evidence type="ECO:0000256" key="9">
    <source>
        <dbReference type="SAM" id="Phobius"/>
    </source>
</evidence>
<dbReference type="UniPathway" id="UPA00232"/>